<sequence>MCGLCGTPAPPGDWIEAGIPDTPADRMQARLGCAAVLARVGRATGVTVREGLAFGMWTVSAPTGATAIAGDLAEVWPTVTRLAGRPADPLDAGLLHRLEAGG</sequence>
<evidence type="ECO:0000313" key="1">
    <source>
        <dbReference type="EMBL" id="QEC46523.1"/>
    </source>
</evidence>
<dbReference type="OrthoDB" id="2086168at2"/>
<gene>
    <name evidence="1" type="ORF">FSW04_02300</name>
</gene>
<proteinExistence type="predicted"/>
<name>A0A5B8U0I3_9ACTN</name>
<dbReference type="RefSeq" id="WP_146915823.1">
    <property type="nucleotide sequence ID" value="NZ_CP042430.1"/>
</dbReference>
<organism evidence="1 2">
    <name type="scientific">Baekduia soli</name>
    <dbReference type="NCBI Taxonomy" id="496014"/>
    <lineage>
        <taxon>Bacteria</taxon>
        <taxon>Bacillati</taxon>
        <taxon>Actinomycetota</taxon>
        <taxon>Thermoleophilia</taxon>
        <taxon>Solirubrobacterales</taxon>
        <taxon>Baekduiaceae</taxon>
        <taxon>Baekduia</taxon>
    </lineage>
</organism>
<dbReference type="EMBL" id="CP042430">
    <property type="protein sequence ID" value="QEC46523.1"/>
    <property type="molecule type" value="Genomic_DNA"/>
</dbReference>
<evidence type="ECO:0000313" key="2">
    <source>
        <dbReference type="Proteomes" id="UP000321805"/>
    </source>
</evidence>
<accession>A0A5B8U0I3</accession>
<reference evidence="1 2" key="1">
    <citation type="journal article" date="2018" name="J. Microbiol.">
        <title>Baekduia soli gen. nov., sp. nov., a novel bacterium isolated from the soil of Baekdu Mountain and proposal of a novel family name, Baekduiaceae fam. nov.</title>
        <authorList>
            <person name="An D.S."/>
            <person name="Siddiqi M.Z."/>
            <person name="Kim K.H."/>
            <person name="Yu H.S."/>
            <person name="Im W.T."/>
        </authorList>
    </citation>
    <scope>NUCLEOTIDE SEQUENCE [LARGE SCALE GENOMIC DNA]</scope>
    <source>
        <strain evidence="1 2">BR7-21</strain>
    </source>
</reference>
<dbReference type="AlphaFoldDB" id="A0A5B8U0I3"/>
<dbReference type="Proteomes" id="UP000321805">
    <property type="component" value="Chromosome"/>
</dbReference>
<protein>
    <submittedName>
        <fullName evidence="1">Uncharacterized protein</fullName>
    </submittedName>
</protein>
<dbReference type="KEGG" id="bsol:FSW04_02300"/>
<keyword evidence="2" id="KW-1185">Reference proteome</keyword>